<comment type="caution">
    <text evidence="4">The sequence shown here is derived from an EMBL/GenBank/DDBJ whole genome shotgun (WGS) entry which is preliminary data.</text>
</comment>
<organism evidence="4 5">
    <name type="scientific">Folsomia candida</name>
    <name type="common">Springtail</name>
    <dbReference type="NCBI Taxonomy" id="158441"/>
    <lineage>
        <taxon>Eukaryota</taxon>
        <taxon>Metazoa</taxon>
        <taxon>Ecdysozoa</taxon>
        <taxon>Arthropoda</taxon>
        <taxon>Hexapoda</taxon>
        <taxon>Collembola</taxon>
        <taxon>Entomobryomorpha</taxon>
        <taxon>Isotomoidea</taxon>
        <taxon>Isotomidae</taxon>
        <taxon>Proisotominae</taxon>
        <taxon>Folsomia</taxon>
    </lineage>
</organism>
<reference evidence="4 5" key="1">
    <citation type="submission" date="2015-12" db="EMBL/GenBank/DDBJ databases">
        <title>The genome of Folsomia candida.</title>
        <authorList>
            <person name="Faddeeva A."/>
            <person name="Derks M.F."/>
            <person name="Anvar Y."/>
            <person name="Smit S."/>
            <person name="Van Straalen N."/>
            <person name="Roelofs D."/>
        </authorList>
    </citation>
    <scope>NUCLEOTIDE SEQUENCE [LARGE SCALE GENOMIC DNA]</scope>
    <source>
        <strain evidence="4 5">VU population</strain>
        <tissue evidence="4">Whole body</tissue>
    </source>
</reference>
<evidence type="ECO:0000259" key="3">
    <source>
        <dbReference type="PROSITE" id="PS50940"/>
    </source>
</evidence>
<feature type="compositionally biased region" description="Low complexity" evidence="1">
    <location>
        <begin position="120"/>
        <end position="143"/>
    </location>
</feature>
<dbReference type="Gene3D" id="2.170.140.10">
    <property type="entry name" value="Chitin binding domain"/>
    <property type="match status" value="1"/>
</dbReference>
<proteinExistence type="predicted"/>
<dbReference type="Proteomes" id="UP000198287">
    <property type="component" value="Unassembled WGS sequence"/>
</dbReference>
<accession>A0A226CZC0</accession>
<feature type="signal peptide" evidence="2">
    <location>
        <begin position="1"/>
        <end position="19"/>
    </location>
</feature>
<evidence type="ECO:0000256" key="1">
    <source>
        <dbReference type="SAM" id="MobiDB-lite"/>
    </source>
</evidence>
<evidence type="ECO:0000256" key="2">
    <source>
        <dbReference type="SAM" id="SignalP"/>
    </source>
</evidence>
<feature type="domain" description="Chitin-binding type-2" evidence="3">
    <location>
        <begin position="43"/>
        <end position="108"/>
    </location>
</feature>
<feature type="region of interest" description="Disordered" evidence="1">
    <location>
        <begin position="109"/>
        <end position="143"/>
    </location>
</feature>
<dbReference type="AlphaFoldDB" id="A0A226CZC0"/>
<keyword evidence="5" id="KW-1185">Reference proteome</keyword>
<protein>
    <recommendedName>
        <fullName evidence="3">Chitin-binding type-2 domain-containing protein</fullName>
    </recommendedName>
</protein>
<dbReference type="OrthoDB" id="8292772at2759"/>
<evidence type="ECO:0000313" key="4">
    <source>
        <dbReference type="EMBL" id="OXA37898.1"/>
    </source>
</evidence>
<dbReference type="GO" id="GO:0008061">
    <property type="term" value="F:chitin binding"/>
    <property type="evidence" value="ECO:0007669"/>
    <property type="project" value="InterPro"/>
</dbReference>
<name>A0A226CZC0_FOLCA</name>
<dbReference type="PROSITE" id="PS50940">
    <property type="entry name" value="CHIT_BIND_II"/>
    <property type="match status" value="1"/>
</dbReference>
<gene>
    <name evidence="4" type="ORF">Fcan01_27347</name>
</gene>
<keyword evidence="2" id="KW-0732">Signal</keyword>
<evidence type="ECO:0000313" key="5">
    <source>
        <dbReference type="Proteomes" id="UP000198287"/>
    </source>
</evidence>
<feature type="chain" id="PRO_5013279719" description="Chitin-binding type-2 domain-containing protein" evidence="2">
    <location>
        <begin position="20"/>
        <end position="299"/>
    </location>
</feature>
<dbReference type="GO" id="GO:0005576">
    <property type="term" value="C:extracellular region"/>
    <property type="evidence" value="ECO:0007669"/>
    <property type="project" value="InterPro"/>
</dbReference>
<dbReference type="EMBL" id="LNIX01000051">
    <property type="protein sequence ID" value="OXA37898.1"/>
    <property type="molecule type" value="Genomic_DNA"/>
</dbReference>
<dbReference type="InterPro" id="IPR002557">
    <property type="entry name" value="Chitin-bd_dom"/>
</dbReference>
<sequence>MKPFLALLFLAVGVPAILAAGKSHALKDGGKEVAVKSGQLIDWYSCAAQGNYPDPTTCDHYIACTTALLAYQMPCQMGHSGRLWYVRDSGPVEAESYCDYPELVDCKLSPATTEPPAPTDPTTTEQTTTKAPETTNAPPTGGSPSCEAVGVVVDADCDPAVDCHQCGYCDSYLYCPEKGNKWTVGNCDEIPEPDGTVLVAKKLFWNSGSTEHGGTCDFYDNLSQDQQTKYRQDGNCKPICAFWVDPSCDRKYWYTDPNLANGIWKDKADMFWCPAGTRFDEGHDTCSFCDEGQACNVGC</sequence>